<dbReference type="AlphaFoldDB" id="S5SXC1"/>
<dbReference type="STRING" id="1224163.B841_12110"/>
<dbReference type="eggNOG" id="COG1316">
    <property type="taxonomic scope" value="Bacteria"/>
</dbReference>
<dbReference type="PATRIC" id="fig|1224163.3.peg.2446"/>
<reference evidence="3 4" key="1">
    <citation type="submission" date="2012-11" db="EMBL/GenBank/DDBJ databases">
        <title>The complete genome sequence of Corynebacterium maris Coryn-1 (=DSM 45190).</title>
        <authorList>
            <person name="Schaffert L."/>
            <person name="Albersmeier A."/>
            <person name="Kalinowski J."/>
            <person name="Ruckert C."/>
        </authorList>
    </citation>
    <scope>NUCLEOTIDE SEQUENCE [LARGE SCALE GENOMIC DNA]</scope>
    <source>
        <strain evidence="4">Coryn-1</strain>
    </source>
</reference>
<dbReference type="Proteomes" id="UP000015388">
    <property type="component" value="Chromosome"/>
</dbReference>
<sequence length="280" mass="29827">MVTLWADARLVRVQSTPEQQVANTPGTNWLLVGSDSRQGLTEDEAAELGTGGDMGAGRTDTIMLLHIPRLGGGETRLISIPRDSLVTVPGYGENKINAAFAYGGPQLLTETVEAETGLHIDHYAEIGMGGLARLVDAVGGVELCPEYPIDDPLANLDVQAGCQEMDGPTALGYVRTRATPMGDLDRVERQREFFAALMGEIASPGTLINPVRMFSLINSGAATFTVGENDHVWHLARVALAMGSGVSTETVPVSGFLDTSVGNVVMWDEAPAEAMWESMR</sequence>
<protein>
    <submittedName>
        <fullName evidence="3">Transcriptional regulator, LytR family protein</fullName>
    </submittedName>
</protein>
<name>S5SXC1_9CORY</name>
<gene>
    <name evidence="3" type="ORF">B841_12110</name>
</gene>
<comment type="similarity">
    <text evidence="1">Belongs to the LytR/CpsA/Psr (LCP) family.</text>
</comment>
<dbReference type="InterPro" id="IPR050922">
    <property type="entry name" value="LytR/CpsA/Psr_CW_biosynth"/>
</dbReference>
<dbReference type="KEGG" id="cmd:B841_12110"/>
<evidence type="ECO:0000256" key="1">
    <source>
        <dbReference type="ARBA" id="ARBA00006068"/>
    </source>
</evidence>
<evidence type="ECO:0000313" key="3">
    <source>
        <dbReference type="EMBL" id="AGS35894.1"/>
    </source>
</evidence>
<dbReference type="PANTHER" id="PTHR33392:SF6">
    <property type="entry name" value="POLYISOPRENYL-TEICHOIC ACID--PEPTIDOGLYCAN TEICHOIC ACID TRANSFERASE TAGU"/>
    <property type="match status" value="1"/>
</dbReference>
<dbReference type="Gene3D" id="3.40.630.190">
    <property type="entry name" value="LCP protein"/>
    <property type="match status" value="1"/>
</dbReference>
<accession>S5SXC1</accession>
<dbReference type="EMBL" id="CP003924">
    <property type="protein sequence ID" value="AGS35894.1"/>
    <property type="molecule type" value="Genomic_DNA"/>
</dbReference>
<evidence type="ECO:0000259" key="2">
    <source>
        <dbReference type="Pfam" id="PF03816"/>
    </source>
</evidence>
<feature type="domain" description="Cell envelope-related transcriptional attenuator" evidence="2">
    <location>
        <begin position="58"/>
        <end position="202"/>
    </location>
</feature>
<dbReference type="NCBIfam" id="TIGR00350">
    <property type="entry name" value="lytR_cpsA_psr"/>
    <property type="match status" value="1"/>
</dbReference>
<dbReference type="PANTHER" id="PTHR33392">
    <property type="entry name" value="POLYISOPRENYL-TEICHOIC ACID--PEPTIDOGLYCAN TEICHOIC ACID TRANSFERASE TAGU"/>
    <property type="match status" value="1"/>
</dbReference>
<organism evidence="3 4">
    <name type="scientific">Corynebacterium maris DSM 45190</name>
    <dbReference type="NCBI Taxonomy" id="1224163"/>
    <lineage>
        <taxon>Bacteria</taxon>
        <taxon>Bacillati</taxon>
        <taxon>Actinomycetota</taxon>
        <taxon>Actinomycetes</taxon>
        <taxon>Mycobacteriales</taxon>
        <taxon>Corynebacteriaceae</taxon>
        <taxon>Corynebacterium</taxon>
    </lineage>
</organism>
<dbReference type="Pfam" id="PF03816">
    <property type="entry name" value="LytR_cpsA_psr"/>
    <property type="match status" value="1"/>
</dbReference>
<dbReference type="HOGENOM" id="CLU_016455_0_1_11"/>
<keyword evidence="4" id="KW-1185">Reference proteome</keyword>
<evidence type="ECO:0000313" key="4">
    <source>
        <dbReference type="Proteomes" id="UP000015388"/>
    </source>
</evidence>
<dbReference type="InterPro" id="IPR004474">
    <property type="entry name" value="LytR_CpsA_psr"/>
</dbReference>
<proteinExistence type="inferred from homology"/>